<dbReference type="EMBL" id="CP021084">
    <property type="protein sequence ID" value="ASN83206.1"/>
    <property type="molecule type" value="Genomic_DNA"/>
</dbReference>
<dbReference type="RefSeq" id="WP_118376044.1">
    <property type="nucleotide sequence ID" value="NZ_CP021084.1"/>
</dbReference>
<accession>A0A221T2Y1</accession>
<proteinExistence type="predicted"/>
<organism evidence="2 3">
    <name type="scientific">Deinococcus ficus</name>
    <dbReference type="NCBI Taxonomy" id="317577"/>
    <lineage>
        <taxon>Bacteria</taxon>
        <taxon>Thermotogati</taxon>
        <taxon>Deinococcota</taxon>
        <taxon>Deinococci</taxon>
        <taxon>Deinococcales</taxon>
        <taxon>Deinococcaceae</taxon>
        <taxon>Deinococcus</taxon>
    </lineage>
</organism>
<dbReference type="AlphaFoldDB" id="A0A221T2Y1"/>
<dbReference type="KEGG" id="dfc:DFI_18580"/>
<reference evidence="2 3" key="1">
    <citation type="submission" date="2017-05" db="EMBL/GenBank/DDBJ databases">
        <title>The complete genome sequence of Deinococcus ficus isolated from the rhizosphere of the Ficus religiosa L. in Taiwan.</title>
        <authorList>
            <person name="Wu K.-M."/>
            <person name="Liao T.-L."/>
            <person name="Liu Y.-M."/>
            <person name="Young C.-C."/>
            <person name="Tsai S.-F."/>
        </authorList>
    </citation>
    <scope>NUCLEOTIDE SEQUENCE [LARGE SCALE GENOMIC DNA]</scope>
    <source>
        <strain evidence="2 3">CC-FR2-10</strain>
        <plasmid evidence="3">pdfi3</plasmid>
    </source>
</reference>
<geneLocation type="plasmid" evidence="3">
    <name>pdfi3</name>
</geneLocation>
<sequence length="169" mass="18154">MSNSPPERAATLRSASVPLAHLPVFIAPDPLHPAQLTVTGRQGTPYKGVRVTLRHSSEADDLARELPAHLLVPPVWETAPPEAHTFAWVNGYLTARRYTLPRGGIFTPARLLHPDALPNPYADDGEKAAFRAGLAAYLSAVHENVARNQPQPPAPIPMPPPLPAPTQAS</sequence>
<protein>
    <submittedName>
        <fullName evidence="2">Uncharacterized protein</fullName>
    </submittedName>
</protein>
<evidence type="ECO:0000256" key="1">
    <source>
        <dbReference type="SAM" id="MobiDB-lite"/>
    </source>
</evidence>
<dbReference type="Proteomes" id="UP000259030">
    <property type="component" value="Plasmid pDFI3"/>
</dbReference>
<evidence type="ECO:0000313" key="2">
    <source>
        <dbReference type="EMBL" id="ASN83206.1"/>
    </source>
</evidence>
<feature type="compositionally biased region" description="Pro residues" evidence="1">
    <location>
        <begin position="150"/>
        <end position="169"/>
    </location>
</feature>
<gene>
    <name evidence="2" type="ORF">DFI_18580</name>
</gene>
<evidence type="ECO:0000313" key="3">
    <source>
        <dbReference type="Proteomes" id="UP000259030"/>
    </source>
</evidence>
<keyword evidence="3" id="KW-1185">Reference proteome</keyword>
<feature type="region of interest" description="Disordered" evidence="1">
    <location>
        <begin position="145"/>
        <end position="169"/>
    </location>
</feature>
<name>A0A221T2Y1_9DEIO</name>
<keyword evidence="2" id="KW-0614">Plasmid</keyword>